<keyword evidence="3" id="KW-0997">Cell inner membrane</keyword>
<name>A0A2X3EYM6_KLEPN</name>
<dbReference type="InterPro" id="IPR051800">
    <property type="entry name" value="PqiA-PqiB_transport"/>
</dbReference>
<keyword evidence="4" id="KW-0812">Transmembrane</keyword>
<dbReference type="EMBL" id="UAWN01000018">
    <property type="protein sequence ID" value="SQC42496.1"/>
    <property type="molecule type" value="Genomic_DNA"/>
</dbReference>
<accession>A0A2X3EYM6</accession>
<keyword evidence="6" id="KW-0472">Membrane</keyword>
<proteinExistence type="predicted"/>
<dbReference type="GO" id="GO:0005886">
    <property type="term" value="C:plasma membrane"/>
    <property type="evidence" value="ECO:0007669"/>
    <property type="project" value="UniProtKB-SubCell"/>
</dbReference>
<organism evidence="7 8">
    <name type="scientific">Klebsiella pneumoniae</name>
    <dbReference type="NCBI Taxonomy" id="573"/>
    <lineage>
        <taxon>Bacteria</taxon>
        <taxon>Pseudomonadati</taxon>
        <taxon>Pseudomonadota</taxon>
        <taxon>Gammaproteobacteria</taxon>
        <taxon>Enterobacterales</taxon>
        <taxon>Enterobacteriaceae</taxon>
        <taxon>Klebsiella/Raoultella group</taxon>
        <taxon>Klebsiella</taxon>
        <taxon>Klebsiella pneumoniae complex</taxon>
    </lineage>
</organism>
<evidence type="ECO:0000313" key="8">
    <source>
        <dbReference type="Proteomes" id="UP000251088"/>
    </source>
</evidence>
<evidence type="ECO:0000256" key="1">
    <source>
        <dbReference type="ARBA" id="ARBA00004533"/>
    </source>
</evidence>
<keyword evidence="5" id="KW-1133">Transmembrane helix</keyword>
<evidence type="ECO:0000313" key="7">
    <source>
        <dbReference type="EMBL" id="SQC42496.1"/>
    </source>
</evidence>
<protein>
    <submittedName>
        <fullName evidence="7">Paraquat-inducible protein B</fullName>
    </submittedName>
</protein>
<evidence type="ECO:0000256" key="2">
    <source>
        <dbReference type="ARBA" id="ARBA00022475"/>
    </source>
</evidence>
<evidence type="ECO:0000256" key="5">
    <source>
        <dbReference type="ARBA" id="ARBA00022989"/>
    </source>
</evidence>
<evidence type="ECO:0000256" key="4">
    <source>
        <dbReference type="ARBA" id="ARBA00022692"/>
    </source>
</evidence>
<dbReference type="AlphaFoldDB" id="A0A2X3EYM6"/>
<gene>
    <name evidence="7" type="ORF">NCTC9128_07928</name>
</gene>
<dbReference type="Proteomes" id="UP000251088">
    <property type="component" value="Unassembled WGS sequence"/>
</dbReference>
<evidence type="ECO:0000256" key="6">
    <source>
        <dbReference type="ARBA" id="ARBA00023136"/>
    </source>
</evidence>
<sequence length="264" mass="28735">MIPGEKGKMQSSYPLYANLEKAQENSLSEVPTTTLSLSAETLPDVQAGSVVLYRKFAVGEIIAVKPRKDAFDIDLHIKPEYRYLLTNNSVFWAEGGAKVKLDGNGLTVQARRWRARSKGRSVSITSMAAAPEHGLNNKRILYASETAARAVGGQITLHAYDAGRWRPGCRFVISASTSVNQSLELITGQKRSAGEAVLYPEYVGTFARAGTASRVITPQISAAGVEHLDTLFQAYINVEPGAARRDAILRSRIRRSAIRVISTA</sequence>
<dbReference type="PANTHER" id="PTHR30462:SF0">
    <property type="entry name" value="INTERMEMBRANE TRANSPORT PROTEIN YEBT"/>
    <property type="match status" value="1"/>
</dbReference>
<reference evidence="7 8" key="1">
    <citation type="submission" date="2018-06" db="EMBL/GenBank/DDBJ databases">
        <authorList>
            <consortium name="Pathogen Informatics"/>
            <person name="Doyle S."/>
        </authorList>
    </citation>
    <scope>NUCLEOTIDE SEQUENCE [LARGE SCALE GENOMIC DNA]</scope>
    <source>
        <strain evidence="7 8">NCTC9128</strain>
    </source>
</reference>
<comment type="subcellular location">
    <subcellularLocation>
        <location evidence="1">Cell inner membrane</location>
    </subcellularLocation>
</comment>
<evidence type="ECO:0000256" key="3">
    <source>
        <dbReference type="ARBA" id="ARBA00022519"/>
    </source>
</evidence>
<keyword evidence="2" id="KW-1003">Cell membrane</keyword>
<dbReference type="PANTHER" id="PTHR30462">
    <property type="entry name" value="INTERMEMBRANE TRANSPORT PROTEIN PQIB-RELATED"/>
    <property type="match status" value="1"/>
</dbReference>